<dbReference type="PANTHER" id="PTHR30532:SF26">
    <property type="entry name" value="IRON(3+)-HYDROXAMATE-BINDING PROTEIN FHUD"/>
    <property type="match status" value="1"/>
</dbReference>
<name>A0A380JSL0_9STRE</name>
<accession>A0A380JSL0</accession>
<evidence type="ECO:0000313" key="8">
    <source>
        <dbReference type="Proteomes" id="UP000254461"/>
    </source>
</evidence>
<protein>
    <submittedName>
        <fullName evidence="7">Ferrichrome-binding protein</fullName>
    </submittedName>
</protein>
<reference evidence="7 8" key="1">
    <citation type="submission" date="2018-06" db="EMBL/GenBank/DDBJ databases">
        <authorList>
            <consortium name="Pathogen Informatics"/>
            <person name="Doyle S."/>
        </authorList>
    </citation>
    <scope>NUCLEOTIDE SEQUENCE [LARGE SCALE GENOMIC DNA]</scope>
    <source>
        <strain evidence="7 8">NCTC12092</strain>
    </source>
</reference>
<proteinExistence type="inferred from homology"/>
<dbReference type="SUPFAM" id="SSF53807">
    <property type="entry name" value="Helical backbone' metal receptor"/>
    <property type="match status" value="1"/>
</dbReference>
<dbReference type="EMBL" id="UHFF01000002">
    <property type="protein sequence ID" value="SUN48043.1"/>
    <property type="molecule type" value="Genomic_DNA"/>
</dbReference>
<dbReference type="CDD" id="cd01138">
    <property type="entry name" value="FeuA"/>
    <property type="match status" value="1"/>
</dbReference>
<evidence type="ECO:0000256" key="3">
    <source>
        <dbReference type="ARBA" id="ARBA00022448"/>
    </source>
</evidence>
<evidence type="ECO:0000256" key="4">
    <source>
        <dbReference type="ARBA" id="ARBA00022729"/>
    </source>
</evidence>
<organism evidence="7 8">
    <name type="scientific">Streptococcus equi subsp. equi</name>
    <dbReference type="NCBI Taxonomy" id="148942"/>
    <lineage>
        <taxon>Bacteria</taxon>
        <taxon>Bacillati</taxon>
        <taxon>Bacillota</taxon>
        <taxon>Bacilli</taxon>
        <taxon>Lactobacillales</taxon>
        <taxon>Streptococcaceae</taxon>
        <taxon>Streptococcus</taxon>
    </lineage>
</organism>
<evidence type="ECO:0000256" key="2">
    <source>
        <dbReference type="ARBA" id="ARBA00008814"/>
    </source>
</evidence>
<dbReference type="GO" id="GO:0030288">
    <property type="term" value="C:outer membrane-bounded periplasmic space"/>
    <property type="evidence" value="ECO:0007669"/>
    <property type="project" value="TreeGrafter"/>
</dbReference>
<dbReference type="InterPro" id="IPR051313">
    <property type="entry name" value="Bact_iron-sidero_bind"/>
</dbReference>
<evidence type="ECO:0000313" key="7">
    <source>
        <dbReference type="EMBL" id="SUN48043.1"/>
    </source>
</evidence>
<gene>
    <name evidence="7" type="primary">fhuD</name>
    <name evidence="7" type="ORF">NCTC12092_01632</name>
</gene>
<comment type="similarity">
    <text evidence="2">Belongs to the bacterial solute-binding protein 8 family.</text>
</comment>
<dbReference type="GO" id="GO:1901678">
    <property type="term" value="P:iron coordination entity transport"/>
    <property type="evidence" value="ECO:0007669"/>
    <property type="project" value="UniProtKB-ARBA"/>
</dbReference>
<dbReference type="Pfam" id="PF01497">
    <property type="entry name" value="Peripla_BP_2"/>
    <property type="match status" value="1"/>
</dbReference>
<dbReference type="Proteomes" id="UP000254461">
    <property type="component" value="Unassembled WGS sequence"/>
</dbReference>
<feature type="signal peptide" evidence="5">
    <location>
        <begin position="1"/>
        <end position="19"/>
    </location>
</feature>
<dbReference type="PROSITE" id="PS50983">
    <property type="entry name" value="FE_B12_PBP"/>
    <property type="match status" value="1"/>
</dbReference>
<dbReference type="PROSITE" id="PS51257">
    <property type="entry name" value="PROKAR_LIPOPROTEIN"/>
    <property type="match status" value="1"/>
</dbReference>
<dbReference type="AlphaFoldDB" id="A0A380JSL0"/>
<evidence type="ECO:0000256" key="5">
    <source>
        <dbReference type="SAM" id="SignalP"/>
    </source>
</evidence>
<dbReference type="PANTHER" id="PTHR30532">
    <property type="entry name" value="IRON III DICITRATE-BINDING PERIPLASMIC PROTEIN"/>
    <property type="match status" value="1"/>
</dbReference>
<dbReference type="InterPro" id="IPR002491">
    <property type="entry name" value="ABC_transptr_periplasmic_BD"/>
</dbReference>
<comment type="subcellular location">
    <subcellularLocation>
        <location evidence="1">Cell envelope</location>
    </subcellularLocation>
</comment>
<dbReference type="RefSeq" id="WP_043031356.1">
    <property type="nucleotide sequence ID" value="NZ_UHFF01000002.1"/>
</dbReference>
<keyword evidence="3" id="KW-0813">Transport</keyword>
<evidence type="ECO:0000256" key="1">
    <source>
        <dbReference type="ARBA" id="ARBA00004196"/>
    </source>
</evidence>
<keyword evidence="4 5" id="KW-0732">Signal</keyword>
<feature type="chain" id="PRO_5039493942" evidence="5">
    <location>
        <begin position="20"/>
        <end position="312"/>
    </location>
</feature>
<sequence>MKKLLLILTVFVTAFTLVACSSQSKQQESTSKASLSHKPKIAGVTYYGDIPVKPKRVVSLAATYTGYLAKLDLHLVGVTSYDKKNPVLTKSITQAKQVAATDLEAITALEPDLIVVGSTEENIDQLAKIAPLISIEYRKRDYLQVFSDFGRIFNKEKETDQWLADWKQKTSDYEKEVKQVTGSAATFTIMGLYEKEIYLFGKDWGRGGEIIHQAFHYDAPEKVKKEVFKQGYLSLSQEVLPDYIGDYVVVAAEDDQTGSALYESDLWQQIPAVTNNHVIKVNANVFYFTDPLSLEHQLEVLKKAILSTGASQ</sequence>
<dbReference type="Gene3D" id="3.40.50.1980">
    <property type="entry name" value="Nitrogenase molybdenum iron protein domain"/>
    <property type="match status" value="2"/>
</dbReference>
<feature type="domain" description="Fe/B12 periplasmic-binding" evidence="6">
    <location>
        <begin position="56"/>
        <end position="309"/>
    </location>
</feature>
<evidence type="ECO:0000259" key="6">
    <source>
        <dbReference type="PROSITE" id="PS50983"/>
    </source>
</evidence>